<dbReference type="Proteomes" id="UP000246744">
    <property type="component" value="Unassembled WGS sequence"/>
</dbReference>
<proteinExistence type="predicted"/>
<keyword evidence="2" id="KW-1185">Reference proteome</keyword>
<evidence type="ECO:0000313" key="1">
    <source>
        <dbReference type="EMBL" id="PWW08913.1"/>
    </source>
</evidence>
<sequence length="41" mass="4662">MPLRKKAVLNHGLPDKKTNSDIYRVAQTISPQPDAHKWHGI</sequence>
<dbReference type="EMBL" id="QGTS01000006">
    <property type="protein sequence ID" value="PWW08913.1"/>
    <property type="molecule type" value="Genomic_DNA"/>
</dbReference>
<comment type="caution">
    <text evidence="1">The sequence shown here is derived from an EMBL/GenBank/DDBJ whole genome shotgun (WGS) entry which is preliminary data.</text>
</comment>
<organism evidence="1 2">
    <name type="scientific">Mangrovibacter plantisponsor</name>
    <dbReference type="NCBI Taxonomy" id="451513"/>
    <lineage>
        <taxon>Bacteria</taxon>
        <taxon>Pseudomonadati</taxon>
        <taxon>Pseudomonadota</taxon>
        <taxon>Gammaproteobacteria</taxon>
        <taxon>Enterobacterales</taxon>
        <taxon>Enterobacteriaceae</taxon>
        <taxon>Mangrovibacter</taxon>
    </lineage>
</organism>
<name>A0A317Q1U4_9ENTR</name>
<reference evidence="1 2" key="1">
    <citation type="submission" date="2018-05" db="EMBL/GenBank/DDBJ databases">
        <title>Genomic Encyclopedia of Type Strains, Phase IV (KMG-IV): sequencing the most valuable type-strain genomes for metagenomic binning, comparative biology and taxonomic classification.</title>
        <authorList>
            <person name="Goeker M."/>
        </authorList>
    </citation>
    <scope>NUCLEOTIDE SEQUENCE [LARGE SCALE GENOMIC DNA]</scope>
    <source>
        <strain evidence="1 2">DSM 19579</strain>
    </source>
</reference>
<gene>
    <name evidence="1" type="ORF">DES37_10628</name>
</gene>
<evidence type="ECO:0000313" key="2">
    <source>
        <dbReference type="Proteomes" id="UP000246744"/>
    </source>
</evidence>
<accession>A0A317Q1U4</accession>
<dbReference type="AlphaFoldDB" id="A0A317Q1U4"/>
<protein>
    <submittedName>
        <fullName evidence="1">Uncharacterized protein</fullName>
    </submittedName>
</protein>